<dbReference type="Pfam" id="PF05699">
    <property type="entry name" value="Dimer_Tnp_hAT"/>
    <property type="match status" value="1"/>
</dbReference>
<dbReference type="GO" id="GO:0046983">
    <property type="term" value="F:protein dimerization activity"/>
    <property type="evidence" value="ECO:0007669"/>
    <property type="project" value="InterPro"/>
</dbReference>
<accession>G4ZTG3</accession>
<dbReference type="Proteomes" id="UP000002640">
    <property type="component" value="Unassembled WGS sequence"/>
</dbReference>
<dbReference type="RefSeq" id="XP_009530570.1">
    <property type="nucleotide sequence ID" value="XM_009532275.1"/>
</dbReference>
<dbReference type="EMBL" id="JH159156">
    <property type="protein sequence ID" value="EGZ13141.1"/>
    <property type="molecule type" value="Genomic_DNA"/>
</dbReference>
<keyword evidence="3" id="KW-1185">Reference proteome</keyword>
<proteinExistence type="predicted"/>
<dbReference type="AlphaFoldDB" id="G4ZTG3"/>
<dbReference type="InterPro" id="IPR012337">
    <property type="entry name" value="RNaseH-like_sf"/>
</dbReference>
<organism evidence="2 3">
    <name type="scientific">Phytophthora sojae (strain P6497)</name>
    <name type="common">Soybean stem and root rot agent</name>
    <name type="synonym">Phytophthora megasperma f. sp. glycines</name>
    <dbReference type="NCBI Taxonomy" id="1094619"/>
    <lineage>
        <taxon>Eukaryota</taxon>
        <taxon>Sar</taxon>
        <taxon>Stramenopiles</taxon>
        <taxon>Oomycota</taxon>
        <taxon>Peronosporomycetes</taxon>
        <taxon>Peronosporales</taxon>
        <taxon>Peronosporaceae</taxon>
        <taxon>Phytophthora</taxon>
    </lineage>
</organism>
<dbReference type="SUPFAM" id="SSF53098">
    <property type="entry name" value="Ribonuclease H-like"/>
    <property type="match status" value="1"/>
</dbReference>
<sequence length="151" mass="16945">MITVPDPAKTSVRRPESILEFWHRQQQSKRYVLLPVVARILFAVPSSSAQIERDFGHSGQMVTALRASTSTANIDMACFLHQHRSFVDVCQCPKLKASEVDEHIPSNVKINLDPEVVERMEWNQLAQACFSTSSASAFASYNEEETKDSSC</sequence>
<evidence type="ECO:0000313" key="2">
    <source>
        <dbReference type="EMBL" id="EGZ13141.1"/>
    </source>
</evidence>
<reference evidence="2 3" key="1">
    <citation type="journal article" date="2006" name="Science">
        <title>Phytophthora genome sequences uncover evolutionary origins and mechanisms of pathogenesis.</title>
        <authorList>
            <person name="Tyler B.M."/>
            <person name="Tripathy S."/>
            <person name="Zhang X."/>
            <person name="Dehal P."/>
            <person name="Jiang R.H."/>
            <person name="Aerts A."/>
            <person name="Arredondo F.D."/>
            <person name="Baxter L."/>
            <person name="Bensasson D."/>
            <person name="Beynon J.L."/>
            <person name="Chapman J."/>
            <person name="Damasceno C.M."/>
            <person name="Dorrance A.E."/>
            <person name="Dou D."/>
            <person name="Dickerman A.W."/>
            <person name="Dubchak I.L."/>
            <person name="Garbelotto M."/>
            <person name="Gijzen M."/>
            <person name="Gordon S.G."/>
            <person name="Govers F."/>
            <person name="Grunwald N.J."/>
            <person name="Huang W."/>
            <person name="Ivors K.L."/>
            <person name="Jones R.W."/>
            <person name="Kamoun S."/>
            <person name="Krampis K."/>
            <person name="Lamour K.H."/>
            <person name="Lee M.K."/>
            <person name="McDonald W.H."/>
            <person name="Medina M."/>
            <person name="Meijer H.J."/>
            <person name="Nordberg E.K."/>
            <person name="Maclean D.J."/>
            <person name="Ospina-Giraldo M.D."/>
            <person name="Morris P.F."/>
            <person name="Phuntumart V."/>
            <person name="Putnam N.H."/>
            <person name="Rash S."/>
            <person name="Rose J.K."/>
            <person name="Sakihama Y."/>
            <person name="Salamov A.A."/>
            <person name="Savidor A."/>
            <person name="Scheuring C.F."/>
            <person name="Smith B.M."/>
            <person name="Sobral B.W."/>
            <person name="Terry A."/>
            <person name="Torto-Alalibo T.A."/>
            <person name="Win J."/>
            <person name="Xu Z."/>
            <person name="Zhang H."/>
            <person name="Grigoriev I.V."/>
            <person name="Rokhsar D.S."/>
            <person name="Boore J.L."/>
        </authorList>
    </citation>
    <scope>NUCLEOTIDE SEQUENCE [LARGE SCALE GENOMIC DNA]</scope>
    <source>
        <strain evidence="2 3">P6497</strain>
    </source>
</reference>
<dbReference type="InParanoid" id="G4ZTG3"/>
<dbReference type="KEGG" id="psoj:PHYSODRAFT_512109"/>
<dbReference type="GeneID" id="20659320"/>
<feature type="domain" description="HAT C-terminal dimerisation" evidence="1">
    <location>
        <begin position="15"/>
        <end position="82"/>
    </location>
</feature>
<name>G4ZTG3_PHYSP</name>
<dbReference type="InterPro" id="IPR008906">
    <property type="entry name" value="HATC_C_dom"/>
</dbReference>
<protein>
    <recommendedName>
        <fullName evidence="1">HAT C-terminal dimerisation domain-containing protein</fullName>
    </recommendedName>
</protein>
<gene>
    <name evidence="2" type="ORF">PHYSODRAFT_512109</name>
</gene>
<evidence type="ECO:0000259" key="1">
    <source>
        <dbReference type="Pfam" id="PF05699"/>
    </source>
</evidence>
<evidence type="ECO:0000313" key="3">
    <source>
        <dbReference type="Proteomes" id="UP000002640"/>
    </source>
</evidence>